<name>A0A8H7J782_9PLEO</name>
<dbReference type="EMBL" id="RZGK01000006">
    <property type="protein sequence ID" value="KAF9698204.1"/>
    <property type="molecule type" value="Genomic_DNA"/>
</dbReference>
<evidence type="ECO:0000313" key="3">
    <source>
        <dbReference type="Proteomes" id="UP000651452"/>
    </source>
</evidence>
<sequence length="94" mass="10183">MTPSPRPNPSTLPRRISFGATPSPSRPPNTRSRSTSSPKTAALHHQFVSADKAKSMAELDKEAEVRMAEVYKGKVKKGGFGVVDWFVKIVGGKC</sequence>
<dbReference type="Proteomes" id="UP000651452">
    <property type="component" value="Unassembled WGS sequence"/>
</dbReference>
<gene>
    <name evidence="2" type="ORF">EKO04_003793</name>
</gene>
<keyword evidence="3" id="KW-1185">Reference proteome</keyword>
<organism evidence="2 3">
    <name type="scientific">Ascochyta lentis</name>
    <dbReference type="NCBI Taxonomy" id="205686"/>
    <lineage>
        <taxon>Eukaryota</taxon>
        <taxon>Fungi</taxon>
        <taxon>Dikarya</taxon>
        <taxon>Ascomycota</taxon>
        <taxon>Pezizomycotina</taxon>
        <taxon>Dothideomycetes</taxon>
        <taxon>Pleosporomycetidae</taxon>
        <taxon>Pleosporales</taxon>
        <taxon>Pleosporineae</taxon>
        <taxon>Didymellaceae</taxon>
        <taxon>Ascochyta</taxon>
    </lineage>
</organism>
<evidence type="ECO:0000256" key="1">
    <source>
        <dbReference type="SAM" id="MobiDB-lite"/>
    </source>
</evidence>
<proteinExistence type="predicted"/>
<dbReference type="AlphaFoldDB" id="A0A8H7J782"/>
<reference evidence="2" key="2">
    <citation type="submission" date="2020-09" db="EMBL/GenBank/DDBJ databases">
        <title>Reference genome assembly for Australian Ascochyta lentis isolate Al4.</title>
        <authorList>
            <person name="Lee R.C."/>
            <person name="Farfan-Caceres L.M."/>
            <person name="Debler J.W."/>
            <person name="Williams A.H."/>
            <person name="Henares B.M."/>
        </authorList>
    </citation>
    <scope>NUCLEOTIDE SEQUENCE</scope>
    <source>
        <strain evidence="2">Al4</strain>
    </source>
</reference>
<protein>
    <submittedName>
        <fullName evidence="2">Uncharacterized protein</fullName>
    </submittedName>
</protein>
<feature type="region of interest" description="Disordered" evidence="1">
    <location>
        <begin position="1"/>
        <end position="40"/>
    </location>
</feature>
<reference evidence="2" key="1">
    <citation type="submission" date="2018-12" db="EMBL/GenBank/DDBJ databases">
        <authorList>
            <person name="Syme R.A."/>
            <person name="Farfan-Caceres L."/>
            <person name="Lichtenzveig J."/>
        </authorList>
    </citation>
    <scope>NUCLEOTIDE SEQUENCE</scope>
    <source>
        <strain evidence="2">Al4</strain>
    </source>
</reference>
<comment type="caution">
    <text evidence="2">The sequence shown here is derived from an EMBL/GenBank/DDBJ whole genome shotgun (WGS) entry which is preliminary data.</text>
</comment>
<accession>A0A8H7J782</accession>
<feature type="compositionally biased region" description="Pro residues" evidence="1">
    <location>
        <begin position="1"/>
        <end position="10"/>
    </location>
</feature>
<evidence type="ECO:0000313" key="2">
    <source>
        <dbReference type="EMBL" id="KAF9698204.1"/>
    </source>
</evidence>
<feature type="compositionally biased region" description="Low complexity" evidence="1">
    <location>
        <begin position="28"/>
        <end position="38"/>
    </location>
</feature>